<evidence type="ECO:0000256" key="1">
    <source>
        <dbReference type="SAM" id="MobiDB-lite"/>
    </source>
</evidence>
<protein>
    <submittedName>
        <fullName evidence="2">Uncharacterized protein</fullName>
    </submittedName>
</protein>
<gene>
    <name evidence="2" type="ORF">AMON00008_LOCUS49385</name>
</gene>
<dbReference type="AlphaFoldDB" id="A0A7S4SFB5"/>
<feature type="region of interest" description="Disordered" evidence="1">
    <location>
        <begin position="205"/>
        <end position="240"/>
    </location>
</feature>
<organism evidence="2">
    <name type="scientific">Alexandrium monilatum</name>
    <dbReference type="NCBI Taxonomy" id="311494"/>
    <lineage>
        <taxon>Eukaryota</taxon>
        <taxon>Sar</taxon>
        <taxon>Alveolata</taxon>
        <taxon>Dinophyceae</taxon>
        <taxon>Gonyaulacales</taxon>
        <taxon>Pyrocystaceae</taxon>
        <taxon>Alexandrium</taxon>
    </lineage>
</organism>
<feature type="region of interest" description="Disordered" evidence="1">
    <location>
        <begin position="165"/>
        <end position="188"/>
    </location>
</feature>
<accession>A0A7S4SFB5</accession>
<reference evidence="2" key="1">
    <citation type="submission" date="2021-01" db="EMBL/GenBank/DDBJ databases">
        <authorList>
            <person name="Corre E."/>
            <person name="Pelletier E."/>
            <person name="Niang G."/>
            <person name="Scheremetjew M."/>
            <person name="Finn R."/>
            <person name="Kale V."/>
            <person name="Holt S."/>
            <person name="Cochrane G."/>
            <person name="Meng A."/>
            <person name="Brown T."/>
            <person name="Cohen L."/>
        </authorList>
    </citation>
    <scope>NUCLEOTIDE SEQUENCE</scope>
    <source>
        <strain evidence="2">CCMP3105</strain>
    </source>
</reference>
<dbReference type="EMBL" id="HBNR01069686">
    <property type="protein sequence ID" value="CAE4643851.1"/>
    <property type="molecule type" value="Transcribed_RNA"/>
</dbReference>
<evidence type="ECO:0000313" key="2">
    <source>
        <dbReference type="EMBL" id="CAE4643851.1"/>
    </source>
</evidence>
<sequence>MAAEDATPAPCAEDSALSSVLSDPRFTARLKRQQAQCEGGESKLDQLFAQKKREFQPSALESALAARLNAQREKAHARECDATAPEEACAKEVVKEEPVLRCALAQRLAAQRDKATTSEKQQQGPKAFKSQVNPELEKILARQRRKISGDLEAKDGKVSEAALLRLATPSRRRNTLSGSPVARPGTAMGAELPALSALPALRNKAVAASEPQPGPTLPVAAASPEPLASGTRESCGCVIA</sequence>
<feature type="region of interest" description="Disordered" evidence="1">
    <location>
        <begin position="111"/>
        <end position="135"/>
    </location>
</feature>
<name>A0A7S4SFB5_9DINO</name>
<proteinExistence type="predicted"/>